<proteinExistence type="predicted"/>
<protein>
    <submittedName>
        <fullName evidence="1">Uncharacterized protein</fullName>
    </submittedName>
</protein>
<organism evidence="1 2">
    <name type="scientific">Deinococcus indicus</name>
    <dbReference type="NCBI Taxonomy" id="223556"/>
    <lineage>
        <taxon>Bacteria</taxon>
        <taxon>Thermotogati</taxon>
        <taxon>Deinococcota</taxon>
        <taxon>Deinococci</taxon>
        <taxon>Deinococcales</taxon>
        <taxon>Deinococcaceae</taxon>
        <taxon>Deinococcus</taxon>
    </lineage>
</organism>
<keyword evidence="2" id="KW-1185">Reference proteome</keyword>
<evidence type="ECO:0000313" key="1">
    <source>
        <dbReference type="EMBL" id="OWL99044.1"/>
    </source>
</evidence>
<dbReference type="OrthoDB" id="9972296at2"/>
<gene>
    <name evidence="1" type="ORF">CBQ26_00865</name>
</gene>
<dbReference type="RefSeq" id="WP_088246736.1">
    <property type="nucleotide sequence ID" value="NZ_NHMK01000003.1"/>
</dbReference>
<dbReference type="AlphaFoldDB" id="A0A246BTN2"/>
<dbReference type="EMBL" id="NHMK01000003">
    <property type="protein sequence ID" value="OWL99044.1"/>
    <property type="molecule type" value="Genomic_DNA"/>
</dbReference>
<dbReference type="Proteomes" id="UP000197208">
    <property type="component" value="Unassembled WGS sequence"/>
</dbReference>
<reference evidence="1 2" key="1">
    <citation type="submission" date="2017-05" db="EMBL/GenBank/DDBJ databases">
        <title>De novo genome assembly of Deniococcus indicus strain DR1.</title>
        <authorList>
            <person name="Chauhan D."/>
            <person name="Yennamalli R.M."/>
            <person name="Priyadarshini R."/>
        </authorList>
    </citation>
    <scope>NUCLEOTIDE SEQUENCE [LARGE SCALE GENOMIC DNA]</scope>
    <source>
        <strain evidence="1 2">DR1</strain>
    </source>
</reference>
<sequence>MTYSPQTVNPAPRFNLALIVNEARLHGAAFNILKPDRVITVDGAEYSLEWMQTGFDTMSPTRKYGVTVTCRETGRRVEYAVIEKVRRNRQGEGKLHYNCKYAGMNVHGFDEANIHLAQTAAAFLARRAAQVAA</sequence>
<comment type="caution">
    <text evidence="1">The sequence shown here is derived from an EMBL/GenBank/DDBJ whole genome shotgun (WGS) entry which is preliminary data.</text>
</comment>
<evidence type="ECO:0000313" key="2">
    <source>
        <dbReference type="Proteomes" id="UP000197208"/>
    </source>
</evidence>
<name>A0A246BTN2_9DEIO</name>
<accession>A0A246BTN2</accession>